<feature type="domain" description="MATH" evidence="10">
    <location>
        <begin position="342"/>
        <end position="452"/>
    </location>
</feature>
<evidence type="ECO:0000256" key="1">
    <source>
        <dbReference type="ARBA" id="ARBA00004496"/>
    </source>
</evidence>
<feature type="domain" description="TRAF-type" evidence="11">
    <location>
        <begin position="128"/>
        <end position="181"/>
    </location>
</feature>
<feature type="zinc finger region" description="TRAF-type" evidence="7">
    <location>
        <begin position="183"/>
        <end position="248"/>
    </location>
</feature>
<evidence type="ECO:0000256" key="8">
    <source>
        <dbReference type="SAM" id="MobiDB-lite"/>
    </source>
</evidence>
<evidence type="ECO:0000256" key="3">
    <source>
        <dbReference type="ARBA" id="ARBA00022723"/>
    </source>
</evidence>
<dbReference type="PROSITE" id="PS50089">
    <property type="entry name" value="ZF_RING_2"/>
    <property type="match status" value="1"/>
</dbReference>
<evidence type="ECO:0008006" key="14">
    <source>
        <dbReference type="Google" id="ProtNLM"/>
    </source>
</evidence>
<gene>
    <name evidence="12" type="ORF">PLOB_00047208</name>
</gene>
<dbReference type="Gene3D" id="3.30.40.10">
    <property type="entry name" value="Zinc/RING finger domain, C3HC4 (zinc finger)"/>
    <property type="match status" value="3"/>
</dbReference>
<organism evidence="12 13">
    <name type="scientific">Porites lobata</name>
    <dbReference type="NCBI Taxonomy" id="104759"/>
    <lineage>
        <taxon>Eukaryota</taxon>
        <taxon>Metazoa</taxon>
        <taxon>Cnidaria</taxon>
        <taxon>Anthozoa</taxon>
        <taxon>Hexacorallia</taxon>
        <taxon>Scleractinia</taxon>
        <taxon>Fungiina</taxon>
        <taxon>Poritidae</taxon>
        <taxon>Porites</taxon>
    </lineage>
</organism>
<dbReference type="InterPro" id="IPR049342">
    <property type="entry name" value="TRAF1-6_MATH_dom"/>
</dbReference>
<proteinExistence type="predicted"/>
<evidence type="ECO:0000256" key="2">
    <source>
        <dbReference type="ARBA" id="ARBA00022490"/>
    </source>
</evidence>
<dbReference type="EMBL" id="CALNXK010000088">
    <property type="protein sequence ID" value="CAH3150032.1"/>
    <property type="molecule type" value="Genomic_DNA"/>
</dbReference>
<keyword evidence="13" id="KW-1185">Reference proteome</keyword>
<dbReference type="SUPFAM" id="SSF49599">
    <property type="entry name" value="TRAF domain-like"/>
    <property type="match status" value="4"/>
</dbReference>
<protein>
    <recommendedName>
        <fullName evidence="14">TNF receptor-associated factor</fullName>
    </recommendedName>
</protein>
<accession>A0ABN8PSN8</accession>
<dbReference type="InterPro" id="IPR002083">
    <property type="entry name" value="MATH/TRAF_dom"/>
</dbReference>
<keyword evidence="4" id="KW-0677">Repeat</keyword>
<dbReference type="Pfam" id="PF02176">
    <property type="entry name" value="zf-TRAF"/>
    <property type="match status" value="2"/>
</dbReference>
<dbReference type="InterPro" id="IPR012227">
    <property type="entry name" value="TNF_rcpt-assoc_TRAF_met"/>
</dbReference>
<comment type="subcellular location">
    <subcellularLocation>
        <location evidence="1">Cytoplasm</location>
    </subcellularLocation>
</comment>
<evidence type="ECO:0000256" key="5">
    <source>
        <dbReference type="ARBA" id="ARBA00022771"/>
    </source>
</evidence>
<evidence type="ECO:0000259" key="9">
    <source>
        <dbReference type="PROSITE" id="PS50089"/>
    </source>
</evidence>
<comment type="caution">
    <text evidence="12">The sequence shown here is derived from an EMBL/GenBank/DDBJ whole genome shotgun (WGS) entry which is preliminary data.</text>
</comment>
<dbReference type="Pfam" id="PF00097">
    <property type="entry name" value="zf-C3HC4"/>
    <property type="match status" value="1"/>
</dbReference>
<dbReference type="PIRSF" id="PIRSF015614">
    <property type="entry name" value="TRAF"/>
    <property type="match status" value="1"/>
</dbReference>
<feature type="domain" description="TRAF-type" evidence="11">
    <location>
        <begin position="183"/>
        <end position="248"/>
    </location>
</feature>
<keyword evidence="3 7" id="KW-0479">Metal-binding</keyword>
<dbReference type="InterPro" id="IPR001293">
    <property type="entry name" value="Znf_TRAF"/>
</dbReference>
<keyword evidence="6 7" id="KW-0862">Zinc</keyword>
<feature type="domain" description="RING-type" evidence="9">
    <location>
        <begin position="28"/>
        <end position="72"/>
    </location>
</feature>
<dbReference type="InterPro" id="IPR001841">
    <property type="entry name" value="Znf_RING"/>
</dbReference>
<dbReference type="PANTHER" id="PTHR10131">
    <property type="entry name" value="TNF RECEPTOR ASSOCIATED FACTOR"/>
    <property type="match status" value="1"/>
</dbReference>
<dbReference type="SUPFAM" id="SSF57850">
    <property type="entry name" value="RING/U-box"/>
    <property type="match status" value="1"/>
</dbReference>
<keyword evidence="5 7" id="KW-0863">Zinc-finger</keyword>
<dbReference type="Pfam" id="PF21355">
    <property type="entry name" value="TRAF-mep_MATH"/>
    <property type="match status" value="1"/>
</dbReference>
<feature type="region of interest" description="Disordered" evidence="8">
    <location>
        <begin position="317"/>
        <end position="336"/>
    </location>
</feature>
<evidence type="ECO:0000313" key="12">
    <source>
        <dbReference type="EMBL" id="CAH3150032.1"/>
    </source>
</evidence>
<feature type="compositionally biased region" description="Basic and acidic residues" evidence="8">
    <location>
        <begin position="322"/>
        <end position="336"/>
    </location>
</feature>
<evidence type="ECO:0000256" key="4">
    <source>
        <dbReference type="ARBA" id="ARBA00022737"/>
    </source>
</evidence>
<dbReference type="InterPro" id="IPR013083">
    <property type="entry name" value="Znf_RING/FYVE/PHD"/>
</dbReference>
<evidence type="ECO:0000313" key="13">
    <source>
        <dbReference type="Proteomes" id="UP001159405"/>
    </source>
</evidence>
<sequence>MAEAPRNLQLPSGYDEEFADEVDEDFLCLICHLPLREPVQTRCSHRFCNACLEKHFRRQDEQRHPYSCPAGRERLDRDRVNHFRLLFIFLRLFDVFPDNATGRKILSLMIKCPSDGCSWTDELRNKEAHLETCPFKFVTCTNEHCPQIMKREELDNHTKTCVWSIMPCMYCKEKQPRKYLQDHLKTCIKMPIPCPNGCGKERYPRDMVIVFNQLSEFLDDRIPNHINDECPFTLVFCPYAQMGCNQQLQRGNVDSHLESGTRKHLDLARVKLNSSQVQLVEQRVQLDEARVQLDETRVQLDETRVQLDETRVQLDETQAQLRESRGSSDAARNKSADKGADNKRFIWKIENFSEILKQAKAGFKEEVVSDPFYTGCYGYKLQVIVRPFTKGLTQLDDSLYFGIASVEGEYDDILPWPFKKKITFTVIDQNEDLKERKNITANLRPSSKAPIF</sequence>
<dbReference type="Gene3D" id="2.60.210.10">
    <property type="entry name" value="Apoptosis, Tumor Necrosis Factor Receptor Associated Protein 2, Chain A"/>
    <property type="match status" value="1"/>
</dbReference>
<dbReference type="PANTHER" id="PTHR10131:SF94">
    <property type="entry name" value="TNF RECEPTOR-ASSOCIATED FACTOR 4"/>
    <property type="match status" value="1"/>
</dbReference>
<feature type="zinc finger region" description="TRAF-type" evidence="7">
    <location>
        <begin position="128"/>
        <end position="181"/>
    </location>
</feature>
<reference evidence="12 13" key="1">
    <citation type="submission" date="2022-05" db="EMBL/GenBank/DDBJ databases">
        <authorList>
            <consortium name="Genoscope - CEA"/>
            <person name="William W."/>
        </authorList>
    </citation>
    <scope>NUCLEOTIDE SEQUENCE [LARGE SCALE GENOMIC DNA]</scope>
</reference>
<evidence type="ECO:0000259" key="11">
    <source>
        <dbReference type="PROSITE" id="PS50145"/>
    </source>
</evidence>
<name>A0ABN8PSN8_9CNID</name>
<dbReference type="InterPro" id="IPR018957">
    <property type="entry name" value="Znf_C3HC4_RING-type"/>
</dbReference>
<keyword evidence="2" id="KW-0963">Cytoplasm</keyword>
<dbReference type="PROSITE" id="PS00518">
    <property type="entry name" value="ZF_RING_1"/>
    <property type="match status" value="1"/>
</dbReference>
<dbReference type="InterPro" id="IPR008974">
    <property type="entry name" value="TRAF-like"/>
</dbReference>
<dbReference type="PROSITE" id="PS50145">
    <property type="entry name" value="ZF_TRAF"/>
    <property type="match status" value="2"/>
</dbReference>
<dbReference type="PROSITE" id="PS50144">
    <property type="entry name" value="MATH"/>
    <property type="match status" value="1"/>
</dbReference>
<evidence type="ECO:0000256" key="6">
    <source>
        <dbReference type="ARBA" id="ARBA00022833"/>
    </source>
</evidence>
<evidence type="ECO:0000256" key="7">
    <source>
        <dbReference type="PROSITE-ProRule" id="PRU00207"/>
    </source>
</evidence>
<evidence type="ECO:0000259" key="10">
    <source>
        <dbReference type="PROSITE" id="PS50144"/>
    </source>
</evidence>
<dbReference type="InterPro" id="IPR017907">
    <property type="entry name" value="Znf_RING_CS"/>
</dbReference>
<dbReference type="Proteomes" id="UP001159405">
    <property type="component" value="Unassembled WGS sequence"/>
</dbReference>